<dbReference type="GO" id="GO:0033528">
    <property type="term" value="P:S-methylmethionine cycle"/>
    <property type="evidence" value="ECO:0007669"/>
    <property type="project" value="TreeGrafter"/>
</dbReference>
<keyword evidence="9" id="KW-1185">Reference proteome</keyword>
<dbReference type="GO" id="GO:0009086">
    <property type="term" value="P:methionine biosynthetic process"/>
    <property type="evidence" value="ECO:0007669"/>
    <property type="project" value="InterPro"/>
</dbReference>
<feature type="domain" description="Hcy-binding" evidence="7">
    <location>
        <begin position="3"/>
        <end position="314"/>
    </location>
</feature>
<proteinExistence type="predicted"/>
<dbReference type="RefSeq" id="WP_120141565.1">
    <property type="nucleotide sequence ID" value="NZ_CP031933.2"/>
</dbReference>
<dbReference type="FunFam" id="3.20.20.330:FF:000002">
    <property type="entry name" value="Homocysteine S-methyltransferase"/>
    <property type="match status" value="1"/>
</dbReference>
<dbReference type="Pfam" id="PF02574">
    <property type="entry name" value="S-methyl_trans"/>
    <property type="match status" value="1"/>
</dbReference>
<dbReference type="PANTHER" id="PTHR46015">
    <property type="entry name" value="ZGC:172121"/>
    <property type="match status" value="1"/>
</dbReference>
<dbReference type="PANTHER" id="PTHR46015:SF1">
    <property type="entry name" value="HOMOCYSTEINE S-METHYLTRANSFERASE-LIKE ISOFORM 1"/>
    <property type="match status" value="1"/>
</dbReference>
<dbReference type="InterPro" id="IPR036589">
    <property type="entry name" value="HCY_dom_sf"/>
</dbReference>
<dbReference type="SUPFAM" id="SSF82282">
    <property type="entry name" value="Homocysteine S-methyltransferase"/>
    <property type="match status" value="1"/>
</dbReference>
<keyword evidence="4 6" id="KW-0862">Zinc</keyword>
<evidence type="ECO:0000313" key="8">
    <source>
        <dbReference type="EMBL" id="AYE37291.1"/>
    </source>
</evidence>
<reference evidence="9" key="1">
    <citation type="submission" date="2018-08" db="EMBL/GenBank/DDBJ databases">
        <title>Genome of Lactobacillus sp. HBUAS52074.</title>
        <authorList>
            <person name="Guo Z."/>
            <person name="Zhang Z.D."/>
        </authorList>
    </citation>
    <scope>NUCLEOTIDE SEQUENCE [LARGE SCALE GENOMIC DNA]</scope>
    <source>
        <strain evidence="9">HBUAS52074</strain>
    </source>
</reference>
<dbReference type="KEGG" id="lzh:D1B17_00895"/>
<feature type="binding site" evidence="6">
    <location>
        <position position="234"/>
    </location>
    <ligand>
        <name>Zn(2+)</name>
        <dbReference type="ChEBI" id="CHEBI:29105"/>
    </ligand>
</feature>
<dbReference type="InterPro" id="IPR003726">
    <property type="entry name" value="HCY_dom"/>
</dbReference>
<dbReference type="AlphaFoldDB" id="A0A386PP30"/>
<name>A0A386PP30_9LACO</name>
<evidence type="ECO:0000256" key="5">
    <source>
        <dbReference type="ARBA" id="ARBA00076752"/>
    </source>
</evidence>
<evidence type="ECO:0000256" key="3">
    <source>
        <dbReference type="ARBA" id="ARBA00022723"/>
    </source>
</evidence>
<dbReference type="NCBIfam" id="NF007020">
    <property type="entry name" value="PRK09485.1"/>
    <property type="match status" value="1"/>
</dbReference>
<feature type="binding site" evidence="6">
    <location>
        <position position="299"/>
    </location>
    <ligand>
        <name>Zn(2+)</name>
        <dbReference type="ChEBI" id="CHEBI:29105"/>
    </ligand>
</feature>
<evidence type="ECO:0000313" key="9">
    <source>
        <dbReference type="Proteomes" id="UP000267208"/>
    </source>
</evidence>
<organism evidence="8 9">
    <name type="scientific">Companilactobacillus zhachilii</name>
    <dbReference type="NCBI Taxonomy" id="2304606"/>
    <lineage>
        <taxon>Bacteria</taxon>
        <taxon>Bacillati</taxon>
        <taxon>Bacillota</taxon>
        <taxon>Bacilli</taxon>
        <taxon>Lactobacillales</taxon>
        <taxon>Lactobacillaceae</taxon>
        <taxon>Companilactobacillus</taxon>
    </lineage>
</organism>
<accession>A0A386PP30</accession>
<keyword evidence="3 6" id="KW-0479">Metal-binding</keyword>
<gene>
    <name evidence="8" type="ORF">D1B17_00895</name>
</gene>
<dbReference type="PROSITE" id="PS50970">
    <property type="entry name" value="HCY"/>
    <property type="match status" value="1"/>
</dbReference>
<evidence type="ECO:0000256" key="6">
    <source>
        <dbReference type="PROSITE-ProRule" id="PRU00333"/>
    </source>
</evidence>
<evidence type="ECO:0000259" key="7">
    <source>
        <dbReference type="PROSITE" id="PS50970"/>
    </source>
</evidence>
<evidence type="ECO:0000256" key="1">
    <source>
        <dbReference type="ARBA" id="ARBA00022603"/>
    </source>
</evidence>
<protein>
    <recommendedName>
        <fullName evidence="5">S-methylmethionine:homocysteine methyltransferase</fullName>
    </recommendedName>
</protein>
<dbReference type="InterPro" id="IPR051486">
    <property type="entry name" value="Hcy_S-methyltransferase"/>
</dbReference>
<sequence>MGDLIAADLKNRKGLVIDGAMATELEKRGVDTGSDLWSAAALIDHPQAIVDVHKHYFENGADVATTNTYQANVSKFMELGRTRAESESLIVKAVHLAQIARDEYFDSLTDEQRKHRVPRPLIAGSVGPYGAYLADGSEYRGDYDLTETEYQDFHYARMKLLDQAGVDLFAFETQPNFDEANALVDLLMEKFPQQHAWLSFSVKDEDTLCDGTSLAEAIKYFNGAEQVSAIGVNCTTLENIQEIIRNVKQVTDKPIIVYPNNGDIYDPETKTWHANSQADTFKDLVPTWLAEGAQLVGGCCRTTPKDIKEISDFIN</sequence>
<dbReference type="EMBL" id="CP031933">
    <property type="protein sequence ID" value="AYE37291.1"/>
    <property type="molecule type" value="Genomic_DNA"/>
</dbReference>
<keyword evidence="2 6" id="KW-0808">Transferase</keyword>
<keyword evidence="1 6" id="KW-0489">Methyltransferase</keyword>
<dbReference type="GO" id="GO:0032259">
    <property type="term" value="P:methylation"/>
    <property type="evidence" value="ECO:0007669"/>
    <property type="project" value="UniProtKB-KW"/>
</dbReference>
<evidence type="ECO:0000256" key="4">
    <source>
        <dbReference type="ARBA" id="ARBA00022833"/>
    </source>
</evidence>
<evidence type="ECO:0000256" key="2">
    <source>
        <dbReference type="ARBA" id="ARBA00022679"/>
    </source>
</evidence>
<dbReference type="GO" id="GO:0008270">
    <property type="term" value="F:zinc ion binding"/>
    <property type="evidence" value="ECO:0007669"/>
    <property type="project" value="InterPro"/>
</dbReference>
<dbReference type="OrthoDB" id="9803687at2"/>
<feature type="binding site" evidence="6">
    <location>
        <position position="300"/>
    </location>
    <ligand>
        <name>Zn(2+)</name>
        <dbReference type="ChEBI" id="CHEBI:29105"/>
    </ligand>
</feature>
<dbReference type="Proteomes" id="UP000267208">
    <property type="component" value="Chromosome"/>
</dbReference>
<dbReference type="GO" id="GO:0008898">
    <property type="term" value="F:S-adenosylmethionine-homocysteine S-methyltransferase activity"/>
    <property type="evidence" value="ECO:0007669"/>
    <property type="project" value="TreeGrafter"/>
</dbReference>
<comment type="cofactor">
    <cofactor evidence="6">
        <name>Zn(2+)</name>
        <dbReference type="ChEBI" id="CHEBI:29105"/>
    </cofactor>
</comment>
<dbReference type="Gene3D" id="3.20.20.330">
    <property type="entry name" value="Homocysteine-binding-like domain"/>
    <property type="match status" value="1"/>
</dbReference>